<dbReference type="CDD" id="cd05233">
    <property type="entry name" value="SDR_c"/>
    <property type="match status" value="1"/>
</dbReference>
<dbReference type="PANTHER" id="PTHR24321">
    <property type="entry name" value="DEHYDROGENASES, SHORT CHAIN"/>
    <property type="match status" value="1"/>
</dbReference>
<dbReference type="InterPro" id="IPR002347">
    <property type="entry name" value="SDR_fam"/>
</dbReference>
<dbReference type="PRINTS" id="PR00081">
    <property type="entry name" value="GDHRDH"/>
</dbReference>
<organism evidence="3 4">
    <name type="scientific">Achromobacter veterisilvae</name>
    <dbReference type="NCBI Taxonomy" id="2069367"/>
    <lineage>
        <taxon>Bacteria</taxon>
        <taxon>Pseudomonadati</taxon>
        <taxon>Pseudomonadota</taxon>
        <taxon>Betaproteobacteria</taxon>
        <taxon>Burkholderiales</taxon>
        <taxon>Alcaligenaceae</taxon>
        <taxon>Achromobacter</taxon>
    </lineage>
</organism>
<dbReference type="GO" id="GO:0018482">
    <property type="term" value="F:4-formylbenzenesulfonate dehydrogenase activity"/>
    <property type="evidence" value="ECO:0007669"/>
    <property type="project" value="UniProtKB-EC"/>
</dbReference>
<comment type="similarity">
    <text evidence="1">Belongs to the short-chain dehydrogenases/reductases (SDR) family.</text>
</comment>
<dbReference type="RefSeq" id="WP_129242621.1">
    <property type="nucleotide sequence ID" value="NZ_UFQC01000022.1"/>
</dbReference>
<keyword evidence="2 3" id="KW-0560">Oxidoreductase</keyword>
<sequence>MNPLQNSEAAAASLAGRRILVVGAGRASGPRQPAANGNAACLALARAGARVACADRDPDAAQRTVDDIAEAGGQALALQADAADVAQIEGMVEQAVAGLGGLDGLVLNVGVSHRTPLAGLTPENWDAVMNVNTRAHVFCAKYALPRMARGGSIVFVSSTASRRPGGRNPAYETSKAALSAVCRAVALEGQPAGIRANIVMLGLIDTPMGRAATQARPDRLTQPMPFGRQGTAEEVAAAIRFLLSDEASYINAVELPVDGGMSAGIVLRR</sequence>
<accession>A0A446CR51</accession>
<dbReference type="Gene3D" id="3.40.50.720">
    <property type="entry name" value="NAD(P)-binding Rossmann-like Domain"/>
    <property type="match status" value="1"/>
</dbReference>
<gene>
    <name evidence="3" type="primary">tsaC1_2</name>
    <name evidence="3" type="ORF">AVE30378_03973</name>
</gene>
<dbReference type="AlphaFoldDB" id="A0A446CR51"/>
<dbReference type="Proteomes" id="UP000289465">
    <property type="component" value="Unassembled WGS sequence"/>
</dbReference>
<name>A0A446CR51_9BURK</name>
<dbReference type="FunFam" id="3.40.50.720:FF:000084">
    <property type="entry name" value="Short-chain dehydrogenase reductase"/>
    <property type="match status" value="1"/>
</dbReference>
<dbReference type="SUPFAM" id="SSF51735">
    <property type="entry name" value="NAD(P)-binding Rossmann-fold domains"/>
    <property type="match status" value="1"/>
</dbReference>
<dbReference type="EC" id="1.2.1.62" evidence="3"/>
<dbReference type="OrthoDB" id="7064009at2"/>
<dbReference type="InterPro" id="IPR036291">
    <property type="entry name" value="NAD(P)-bd_dom_sf"/>
</dbReference>
<reference evidence="3 4" key="1">
    <citation type="submission" date="2018-07" db="EMBL/GenBank/DDBJ databases">
        <authorList>
            <person name="Peeters C."/>
        </authorList>
    </citation>
    <scope>NUCLEOTIDE SEQUENCE [LARGE SCALE GENOMIC DNA]</scope>
    <source>
        <strain evidence="3 4">LMG 30378</strain>
    </source>
</reference>
<proteinExistence type="inferred from homology"/>
<dbReference type="EMBL" id="UFQC01000022">
    <property type="protein sequence ID" value="SSW70332.1"/>
    <property type="molecule type" value="Genomic_DNA"/>
</dbReference>
<evidence type="ECO:0000256" key="1">
    <source>
        <dbReference type="ARBA" id="ARBA00006484"/>
    </source>
</evidence>
<protein>
    <submittedName>
        <fullName evidence="3">4-formylbenzenesulfonate dehydrogenase TsaC1/TsaC2</fullName>
        <ecNumber evidence="3">1.2.1.62</ecNumber>
    </submittedName>
</protein>
<evidence type="ECO:0000313" key="4">
    <source>
        <dbReference type="Proteomes" id="UP000289465"/>
    </source>
</evidence>
<evidence type="ECO:0000313" key="3">
    <source>
        <dbReference type="EMBL" id="SSW70332.1"/>
    </source>
</evidence>
<dbReference type="Pfam" id="PF13561">
    <property type="entry name" value="adh_short_C2"/>
    <property type="match status" value="1"/>
</dbReference>
<dbReference type="PANTHER" id="PTHR24321:SF15">
    <property type="entry name" value="OXIDOREDUCTASE UCPA"/>
    <property type="match status" value="1"/>
</dbReference>
<evidence type="ECO:0000256" key="2">
    <source>
        <dbReference type="ARBA" id="ARBA00023002"/>
    </source>
</evidence>